<dbReference type="Gene3D" id="3.40.50.300">
    <property type="entry name" value="P-loop containing nucleotide triphosphate hydrolases"/>
    <property type="match status" value="1"/>
</dbReference>
<feature type="domain" description="ABC transporter" evidence="8">
    <location>
        <begin position="338"/>
        <end position="588"/>
    </location>
</feature>
<proteinExistence type="predicted"/>
<feature type="transmembrane region" description="Helical" evidence="7">
    <location>
        <begin position="51"/>
        <end position="72"/>
    </location>
</feature>
<feature type="transmembrane region" description="Helical" evidence="7">
    <location>
        <begin position="20"/>
        <end position="39"/>
    </location>
</feature>
<keyword evidence="4 10" id="KW-0067">ATP-binding</keyword>
<dbReference type="Proteomes" id="UP001596058">
    <property type="component" value="Unassembled WGS sequence"/>
</dbReference>
<keyword evidence="6 7" id="KW-0472">Membrane</keyword>
<dbReference type="PANTHER" id="PTHR24221:SF646">
    <property type="entry name" value="HAEMOLYSIN SECRETION ATP-BINDING PROTEIN"/>
    <property type="match status" value="1"/>
</dbReference>
<dbReference type="Gene3D" id="1.20.1560.10">
    <property type="entry name" value="ABC transporter type 1, transmembrane domain"/>
    <property type="match status" value="1"/>
</dbReference>
<dbReference type="InterPro" id="IPR027417">
    <property type="entry name" value="P-loop_NTPase"/>
</dbReference>
<keyword evidence="11" id="KW-1185">Reference proteome</keyword>
<dbReference type="PANTHER" id="PTHR24221">
    <property type="entry name" value="ATP-BINDING CASSETTE SUB-FAMILY B"/>
    <property type="match status" value="1"/>
</dbReference>
<evidence type="ECO:0000256" key="3">
    <source>
        <dbReference type="ARBA" id="ARBA00022741"/>
    </source>
</evidence>
<evidence type="ECO:0000259" key="8">
    <source>
        <dbReference type="PROSITE" id="PS50893"/>
    </source>
</evidence>
<keyword evidence="5 7" id="KW-1133">Transmembrane helix</keyword>
<dbReference type="SMART" id="SM00382">
    <property type="entry name" value="AAA"/>
    <property type="match status" value="1"/>
</dbReference>
<evidence type="ECO:0000259" key="9">
    <source>
        <dbReference type="PROSITE" id="PS50929"/>
    </source>
</evidence>
<dbReference type="Pfam" id="PF00005">
    <property type="entry name" value="ABC_tran"/>
    <property type="match status" value="1"/>
</dbReference>
<dbReference type="RefSeq" id="WP_379520926.1">
    <property type="nucleotide sequence ID" value="NZ_JBHSPA010000064.1"/>
</dbReference>
<dbReference type="EMBL" id="JBHSPA010000064">
    <property type="protein sequence ID" value="MFC5831454.1"/>
    <property type="molecule type" value="Genomic_DNA"/>
</dbReference>
<gene>
    <name evidence="10" type="ORF">ACFPZ3_47060</name>
</gene>
<reference evidence="11" key="1">
    <citation type="journal article" date="2019" name="Int. J. Syst. Evol. Microbiol.">
        <title>The Global Catalogue of Microorganisms (GCM) 10K type strain sequencing project: providing services to taxonomists for standard genome sequencing and annotation.</title>
        <authorList>
            <consortium name="The Broad Institute Genomics Platform"/>
            <consortium name="The Broad Institute Genome Sequencing Center for Infectious Disease"/>
            <person name="Wu L."/>
            <person name="Ma J."/>
        </authorList>
    </citation>
    <scope>NUCLEOTIDE SEQUENCE [LARGE SCALE GENOMIC DNA]</scope>
    <source>
        <strain evidence="11">CCUG 53903</strain>
    </source>
</reference>
<organism evidence="10 11">
    <name type="scientific">Nonomuraea insulae</name>
    <dbReference type="NCBI Taxonomy" id="1616787"/>
    <lineage>
        <taxon>Bacteria</taxon>
        <taxon>Bacillati</taxon>
        <taxon>Actinomycetota</taxon>
        <taxon>Actinomycetes</taxon>
        <taxon>Streptosporangiales</taxon>
        <taxon>Streptosporangiaceae</taxon>
        <taxon>Nonomuraea</taxon>
    </lineage>
</organism>
<dbReference type="PROSITE" id="PS00211">
    <property type="entry name" value="ABC_TRANSPORTER_1"/>
    <property type="match status" value="1"/>
</dbReference>
<dbReference type="GO" id="GO:0005524">
    <property type="term" value="F:ATP binding"/>
    <property type="evidence" value="ECO:0007669"/>
    <property type="project" value="UniProtKB-KW"/>
</dbReference>
<dbReference type="InterPro" id="IPR003439">
    <property type="entry name" value="ABC_transporter-like_ATP-bd"/>
</dbReference>
<dbReference type="PROSITE" id="PS50929">
    <property type="entry name" value="ABC_TM1F"/>
    <property type="match status" value="1"/>
</dbReference>
<evidence type="ECO:0000256" key="5">
    <source>
        <dbReference type="ARBA" id="ARBA00022989"/>
    </source>
</evidence>
<dbReference type="SUPFAM" id="SSF52540">
    <property type="entry name" value="P-loop containing nucleoside triphosphate hydrolases"/>
    <property type="match status" value="1"/>
</dbReference>
<evidence type="ECO:0000313" key="11">
    <source>
        <dbReference type="Proteomes" id="UP001596058"/>
    </source>
</evidence>
<dbReference type="InterPro" id="IPR011527">
    <property type="entry name" value="ABC1_TM_dom"/>
</dbReference>
<dbReference type="InterPro" id="IPR017871">
    <property type="entry name" value="ABC_transporter-like_CS"/>
</dbReference>
<feature type="transmembrane region" description="Helical" evidence="7">
    <location>
        <begin position="161"/>
        <end position="178"/>
    </location>
</feature>
<dbReference type="InterPro" id="IPR036640">
    <property type="entry name" value="ABC1_TM_sf"/>
</dbReference>
<keyword evidence="2 7" id="KW-0812">Transmembrane</keyword>
<dbReference type="PROSITE" id="PS50893">
    <property type="entry name" value="ABC_TRANSPORTER_2"/>
    <property type="match status" value="1"/>
</dbReference>
<keyword evidence="3" id="KW-0547">Nucleotide-binding</keyword>
<evidence type="ECO:0000256" key="7">
    <source>
        <dbReference type="SAM" id="Phobius"/>
    </source>
</evidence>
<sequence>MSTASRMAGLIWRSAPLHIALYLALTVAGALTSVIVAWMTRSALDQLVSRGPLGVLVGLASGIAVWGMVGALSPRLGQYLRAELDRRAGLRAKDTLYAAVGRFDGIGRFEEPAFLDRLRMADMSATSSGQLVDSTFRVVQSVLTVVGFLGSLAVISPWFTAVVLTATVPAFFVELRLVRQRTSMMWNISPIQRRELFYAGLLGTVQAAKEIRLLGLGAFLRERMLDEVRRGNATRRRMDRGELLRQSGLIALAGLVAGGGLVWVIMSAGRGALSVGDVSMFVAATAGVQASAAGLVGAIAQLHQQLLLFRHYEAVVTAEPDLRIPAQLRELPALRRGIELHDVWFRYSDEHPWVLRGVNLFLPHGATVALVGRNGDGKSTIVKLLCRFYDPTRGDIRWDGVDIRDVPVDQLRARLGAVFQDFMAYEFSATDNIAVGDLPALNDHDRIELAAREAGAHDTLAALPRGYDTLLTRAFRSQAESGEAQAGMALSGGQWQRVALARAFLRRDRDLVILDEPSAGLDAEAEHEVHTRLRELRAGRTSLLISHRLGTIRDADHIVVLADGVIVEQGTHHELIAMGDAYARMFTLQAAGYADTNEPSSASEYATKSRS</sequence>
<evidence type="ECO:0000256" key="1">
    <source>
        <dbReference type="ARBA" id="ARBA00004651"/>
    </source>
</evidence>
<name>A0ABW1D0X1_9ACTN</name>
<evidence type="ECO:0000313" key="10">
    <source>
        <dbReference type="EMBL" id="MFC5831454.1"/>
    </source>
</evidence>
<accession>A0ABW1D0X1</accession>
<evidence type="ECO:0000256" key="6">
    <source>
        <dbReference type="ARBA" id="ARBA00023136"/>
    </source>
</evidence>
<comment type="caution">
    <text evidence="10">The sequence shown here is derived from an EMBL/GenBank/DDBJ whole genome shotgun (WGS) entry which is preliminary data.</text>
</comment>
<dbReference type="InterPro" id="IPR003593">
    <property type="entry name" value="AAA+_ATPase"/>
</dbReference>
<dbReference type="SUPFAM" id="SSF90123">
    <property type="entry name" value="ABC transporter transmembrane region"/>
    <property type="match status" value="1"/>
</dbReference>
<evidence type="ECO:0000256" key="4">
    <source>
        <dbReference type="ARBA" id="ARBA00022840"/>
    </source>
</evidence>
<feature type="transmembrane region" description="Helical" evidence="7">
    <location>
        <begin position="243"/>
        <end position="266"/>
    </location>
</feature>
<comment type="subcellular location">
    <subcellularLocation>
        <location evidence="1">Cell membrane</location>
        <topology evidence="1">Multi-pass membrane protein</topology>
    </subcellularLocation>
</comment>
<protein>
    <submittedName>
        <fullName evidence="10">ABC transporter ATP-binding protein</fullName>
    </submittedName>
</protein>
<evidence type="ECO:0000256" key="2">
    <source>
        <dbReference type="ARBA" id="ARBA00022692"/>
    </source>
</evidence>
<feature type="domain" description="ABC transmembrane type-1" evidence="9">
    <location>
        <begin position="20"/>
        <end position="304"/>
    </location>
</feature>
<feature type="transmembrane region" description="Helical" evidence="7">
    <location>
        <begin position="278"/>
        <end position="300"/>
    </location>
</feature>
<dbReference type="InterPro" id="IPR039421">
    <property type="entry name" value="Type_1_exporter"/>
</dbReference>